<organism evidence="4 5">
    <name type="scientific">Paenibacillus taihuensis</name>
    <dbReference type="NCBI Taxonomy" id="1156355"/>
    <lineage>
        <taxon>Bacteria</taxon>
        <taxon>Bacillati</taxon>
        <taxon>Bacillota</taxon>
        <taxon>Bacilli</taxon>
        <taxon>Bacillales</taxon>
        <taxon>Paenibacillaceae</taxon>
        <taxon>Paenibacillus</taxon>
    </lineage>
</organism>
<evidence type="ECO:0000259" key="3">
    <source>
        <dbReference type="SMART" id="SM01007"/>
    </source>
</evidence>
<keyword evidence="2" id="KW-0456">Lyase</keyword>
<dbReference type="AlphaFoldDB" id="A0A3D9SDA3"/>
<dbReference type="SMART" id="SM01007">
    <property type="entry name" value="Aldolase_II"/>
    <property type="match status" value="1"/>
</dbReference>
<dbReference type="PANTHER" id="PTHR22789">
    <property type="entry name" value="FUCULOSE PHOSPHATE ALDOLASE"/>
    <property type="match status" value="1"/>
</dbReference>
<dbReference type="InterPro" id="IPR050197">
    <property type="entry name" value="Aldolase_class_II_sugar_metab"/>
</dbReference>
<dbReference type="RefSeq" id="WP_116188506.1">
    <property type="nucleotide sequence ID" value="NZ_QTTN01000007.1"/>
</dbReference>
<protein>
    <submittedName>
        <fullName evidence="4">L-fuculose-phosphate aldolase</fullName>
    </submittedName>
</protein>
<dbReference type="InterPro" id="IPR001303">
    <property type="entry name" value="Aldolase_II/adducin_N"/>
</dbReference>
<dbReference type="Pfam" id="PF00596">
    <property type="entry name" value="Aldolase_II"/>
    <property type="match status" value="2"/>
</dbReference>
<evidence type="ECO:0000313" key="4">
    <source>
        <dbReference type="EMBL" id="REE89001.1"/>
    </source>
</evidence>
<comment type="caution">
    <text evidence="4">The sequence shown here is derived from an EMBL/GenBank/DDBJ whole genome shotgun (WGS) entry which is preliminary data.</text>
</comment>
<keyword evidence="1" id="KW-0479">Metal-binding</keyword>
<evidence type="ECO:0000256" key="1">
    <source>
        <dbReference type="ARBA" id="ARBA00022723"/>
    </source>
</evidence>
<dbReference type="Gene3D" id="3.40.225.10">
    <property type="entry name" value="Class II aldolase/adducin N-terminal domain"/>
    <property type="match status" value="2"/>
</dbReference>
<dbReference type="OrthoDB" id="9794581at2"/>
<accession>A0A3D9SDA3</accession>
<dbReference type="InterPro" id="IPR036409">
    <property type="entry name" value="Aldolase_II/adducin_N_sf"/>
</dbReference>
<dbReference type="GO" id="GO:0005829">
    <property type="term" value="C:cytosol"/>
    <property type="evidence" value="ECO:0007669"/>
    <property type="project" value="TreeGrafter"/>
</dbReference>
<feature type="domain" description="Class II aldolase/adducin N-terminal" evidence="3">
    <location>
        <begin position="8"/>
        <end position="185"/>
    </location>
</feature>
<dbReference type="EMBL" id="QTTN01000007">
    <property type="protein sequence ID" value="REE89001.1"/>
    <property type="molecule type" value="Genomic_DNA"/>
</dbReference>
<reference evidence="4 5" key="1">
    <citation type="submission" date="2018-08" db="EMBL/GenBank/DDBJ databases">
        <title>Genomic Encyclopedia of Type Strains, Phase III (KMG-III): the genomes of soil and plant-associated and newly described type strains.</title>
        <authorList>
            <person name="Whitman W."/>
        </authorList>
    </citation>
    <scope>NUCLEOTIDE SEQUENCE [LARGE SCALE GENOMIC DNA]</scope>
    <source>
        <strain evidence="4 5">CGMCC 1.10966</strain>
    </source>
</reference>
<dbReference type="GO" id="GO:0019323">
    <property type="term" value="P:pentose catabolic process"/>
    <property type="evidence" value="ECO:0007669"/>
    <property type="project" value="TreeGrafter"/>
</dbReference>
<evidence type="ECO:0000256" key="2">
    <source>
        <dbReference type="ARBA" id="ARBA00023239"/>
    </source>
</evidence>
<dbReference type="GO" id="GO:0046872">
    <property type="term" value="F:metal ion binding"/>
    <property type="evidence" value="ECO:0007669"/>
    <property type="project" value="UniProtKB-KW"/>
</dbReference>
<dbReference type="SUPFAM" id="SSF53639">
    <property type="entry name" value="AraD/HMP-PK domain-like"/>
    <property type="match status" value="2"/>
</dbReference>
<sequence length="408" mass="44512">MDTLEAKELVVKAGRKLVESKLIARTWGNVSCRISDTHFVITPKGRDYMQLTADDIVEVAIADCSYSGDIKPSSEKAMHAAVYLHDPNVNFVIHTHQENASVVSAAGVERMKVYGKYPLLGDEVICADYALPTTKKLARKAAKALKQTSGHAVILSKHGALCFGANNEVAFQAASDLEAACAEYVAKQYLKLSGRSSVDPVLLNQYAISRLSGRAQKSESCNLKNNYDSGFYFESERTSSGFTLKLSNGVVTEVKSEELHLLNASIREEARLLNDIYHIFNDINYIVHSDTPSVTAVSHADITVRPLLDDFAQLVGTSAKTVPIHAKTAIRSALKRASAVLLHQKGALCCGSTRSDATAVAMVMEKNCKALIGASLFGSIQPIHPLESFLMRYMYLNSYSKQATKNTK</sequence>
<dbReference type="PANTHER" id="PTHR22789:SF0">
    <property type="entry name" value="3-OXO-TETRONATE 4-PHOSPHATE DECARBOXYLASE-RELATED"/>
    <property type="match status" value="1"/>
</dbReference>
<name>A0A3D9SDA3_9BACL</name>
<proteinExistence type="predicted"/>
<dbReference type="GO" id="GO:0016832">
    <property type="term" value="F:aldehyde-lyase activity"/>
    <property type="evidence" value="ECO:0007669"/>
    <property type="project" value="TreeGrafter"/>
</dbReference>
<evidence type="ECO:0000313" key="5">
    <source>
        <dbReference type="Proteomes" id="UP000256304"/>
    </source>
</evidence>
<gene>
    <name evidence="4" type="ORF">A8990_10797</name>
</gene>
<keyword evidence="5" id="KW-1185">Reference proteome</keyword>
<dbReference type="Proteomes" id="UP000256304">
    <property type="component" value="Unassembled WGS sequence"/>
</dbReference>